<evidence type="ECO:0000256" key="3">
    <source>
        <dbReference type="ARBA" id="ARBA00022475"/>
    </source>
</evidence>
<gene>
    <name evidence="10" type="ORF">M2280_002590</name>
</gene>
<dbReference type="PRINTS" id="PR01837">
    <property type="entry name" value="MGTCSAPBPROT"/>
</dbReference>
<feature type="domain" description="MgtC/SapB/SrpB/YhiD N-terminal" evidence="8">
    <location>
        <begin position="12"/>
        <end position="133"/>
    </location>
</feature>
<feature type="transmembrane region" description="Helical" evidence="7">
    <location>
        <begin position="64"/>
        <end position="81"/>
    </location>
</feature>
<dbReference type="Pfam" id="PF21770">
    <property type="entry name" value="MgtC_SapB_C"/>
    <property type="match status" value="1"/>
</dbReference>
<keyword evidence="11" id="KW-1185">Reference proteome</keyword>
<evidence type="ECO:0000313" key="11">
    <source>
        <dbReference type="Proteomes" id="UP001160334"/>
    </source>
</evidence>
<evidence type="ECO:0000256" key="1">
    <source>
        <dbReference type="ARBA" id="ARBA00004651"/>
    </source>
</evidence>
<keyword evidence="3" id="KW-1003">Cell membrane</keyword>
<accession>A0ABT6MAN6</accession>
<dbReference type="Pfam" id="PF02308">
    <property type="entry name" value="MgtC"/>
    <property type="match status" value="1"/>
</dbReference>
<organism evidence="10 11">
    <name type="scientific">Prescottella agglutinans</name>
    <dbReference type="NCBI Taxonomy" id="1644129"/>
    <lineage>
        <taxon>Bacteria</taxon>
        <taxon>Bacillati</taxon>
        <taxon>Actinomycetota</taxon>
        <taxon>Actinomycetes</taxon>
        <taxon>Mycobacteriales</taxon>
        <taxon>Nocardiaceae</taxon>
        <taxon>Prescottella</taxon>
    </lineage>
</organism>
<keyword evidence="6 7" id="KW-0472">Membrane</keyword>
<comment type="caution">
    <text evidence="10">The sequence shown here is derived from an EMBL/GenBank/DDBJ whole genome shotgun (WGS) entry which is preliminary data.</text>
</comment>
<keyword evidence="4 7" id="KW-0812">Transmembrane</keyword>
<comment type="subcellular location">
    <subcellularLocation>
        <location evidence="1">Cell membrane</location>
        <topology evidence="1">Multi-pass membrane protein</topology>
    </subcellularLocation>
</comment>
<proteinExistence type="inferred from homology"/>
<sequence>MDTTIIILRVALGLGLGAMVGIERQWRSRMAGLRTNALVSLGATLFVILGSYGFQGPDADPTRVAAQIVSGIGFLGAGVIMKQGASITGLNTAATLWATAAVGALAGGGMYWAAVIGAVAIMGANTILRPVGRLMDHQPARAGREEPPVDYRFEVTCHEDAEAHVRSLTVQAVSRPEFRLRSVQSCDTSETGQVEVVAELTAAHRDDTLLESAVSRLSLEPLVTRVRWTVSPVETESMFEVGR</sequence>
<dbReference type="Gene3D" id="3.30.70.260">
    <property type="match status" value="1"/>
</dbReference>
<evidence type="ECO:0000256" key="2">
    <source>
        <dbReference type="ARBA" id="ARBA00009298"/>
    </source>
</evidence>
<evidence type="ECO:0000256" key="7">
    <source>
        <dbReference type="SAM" id="Phobius"/>
    </source>
</evidence>
<comment type="similarity">
    <text evidence="2">Belongs to the MgtC/SapB family.</text>
</comment>
<dbReference type="InterPro" id="IPR048640">
    <property type="entry name" value="MgtC-like_C"/>
</dbReference>
<feature type="domain" description="MgtC-like C-terminal" evidence="9">
    <location>
        <begin position="151"/>
        <end position="228"/>
    </location>
</feature>
<evidence type="ECO:0000313" key="10">
    <source>
        <dbReference type="EMBL" id="MDH6281370.1"/>
    </source>
</evidence>
<reference evidence="10 11" key="1">
    <citation type="submission" date="2023-04" db="EMBL/GenBank/DDBJ databases">
        <title>Forest soil microbial communities from Buena Vista Peninsula, Colon Province, Panama.</title>
        <authorList>
            <person name="Bouskill N."/>
        </authorList>
    </citation>
    <scope>NUCLEOTIDE SEQUENCE [LARGE SCALE GENOMIC DNA]</scope>
    <source>
        <strain evidence="10 11">CFH S0262</strain>
    </source>
</reference>
<feature type="transmembrane region" description="Helical" evidence="7">
    <location>
        <begin position="111"/>
        <end position="128"/>
    </location>
</feature>
<dbReference type="InterPro" id="IPR003416">
    <property type="entry name" value="MgtC/SapB/SrpB/YhiD_fam"/>
</dbReference>
<feature type="transmembrane region" description="Helical" evidence="7">
    <location>
        <begin position="6"/>
        <end position="23"/>
    </location>
</feature>
<name>A0ABT6MAN6_9NOCA</name>
<dbReference type="PANTHER" id="PTHR33778">
    <property type="entry name" value="PROTEIN MGTC"/>
    <property type="match status" value="1"/>
</dbReference>
<evidence type="ECO:0000259" key="9">
    <source>
        <dbReference type="Pfam" id="PF21770"/>
    </source>
</evidence>
<dbReference type="RefSeq" id="WP_280760690.1">
    <property type="nucleotide sequence ID" value="NZ_JARXVC010000005.1"/>
</dbReference>
<dbReference type="Proteomes" id="UP001160334">
    <property type="component" value="Unassembled WGS sequence"/>
</dbReference>
<dbReference type="EMBL" id="JARXVC010000005">
    <property type="protein sequence ID" value="MDH6281370.1"/>
    <property type="molecule type" value="Genomic_DNA"/>
</dbReference>
<keyword evidence="5 7" id="KW-1133">Transmembrane helix</keyword>
<dbReference type="PANTHER" id="PTHR33778:SF3">
    <property type="entry name" value="PROTEIN MGTC"/>
    <property type="match status" value="1"/>
</dbReference>
<protein>
    <submittedName>
        <fullName evidence="10">Mg2+ transporter-C (MgtC) family protein</fullName>
    </submittedName>
</protein>
<evidence type="ECO:0000256" key="6">
    <source>
        <dbReference type="ARBA" id="ARBA00023136"/>
    </source>
</evidence>
<evidence type="ECO:0000256" key="5">
    <source>
        <dbReference type="ARBA" id="ARBA00022989"/>
    </source>
</evidence>
<dbReference type="InterPro" id="IPR049177">
    <property type="entry name" value="MgtC_SapB_SrpB_YhiD_N"/>
</dbReference>
<evidence type="ECO:0000259" key="8">
    <source>
        <dbReference type="Pfam" id="PF02308"/>
    </source>
</evidence>
<evidence type="ECO:0000256" key="4">
    <source>
        <dbReference type="ARBA" id="ARBA00022692"/>
    </source>
</evidence>
<feature type="transmembrane region" description="Helical" evidence="7">
    <location>
        <begin position="35"/>
        <end position="52"/>
    </location>
</feature>